<dbReference type="AlphaFoldDB" id="A0AAW0HNH4"/>
<proteinExistence type="predicted"/>
<feature type="compositionally biased region" description="Basic and acidic residues" evidence="1">
    <location>
        <begin position="221"/>
        <end position="230"/>
    </location>
</feature>
<dbReference type="EMBL" id="JBBHLL010000426">
    <property type="protein sequence ID" value="KAK7803294.1"/>
    <property type="molecule type" value="Genomic_DNA"/>
</dbReference>
<gene>
    <name evidence="3" type="ORF">U0070_011475</name>
</gene>
<comment type="caution">
    <text evidence="3">The sequence shown here is derived from an EMBL/GenBank/DDBJ whole genome shotgun (WGS) entry which is preliminary data.</text>
</comment>
<name>A0AAW0HNH4_MYOGA</name>
<dbReference type="Proteomes" id="UP001488838">
    <property type="component" value="Unassembled WGS sequence"/>
</dbReference>
<feature type="non-terminal residue" evidence="3">
    <location>
        <position position="240"/>
    </location>
</feature>
<evidence type="ECO:0000259" key="2">
    <source>
        <dbReference type="Pfam" id="PF16000"/>
    </source>
</evidence>
<feature type="domain" description="CARMIL C-terminal" evidence="2">
    <location>
        <begin position="92"/>
        <end position="161"/>
    </location>
</feature>
<keyword evidence="4" id="KW-1185">Reference proteome</keyword>
<feature type="domain" description="CARMIL C-terminal" evidence="2">
    <location>
        <begin position="1"/>
        <end position="64"/>
    </location>
</feature>
<organism evidence="3 4">
    <name type="scientific">Myodes glareolus</name>
    <name type="common">Bank vole</name>
    <name type="synonym">Clethrionomys glareolus</name>
    <dbReference type="NCBI Taxonomy" id="447135"/>
    <lineage>
        <taxon>Eukaryota</taxon>
        <taxon>Metazoa</taxon>
        <taxon>Chordata</taxon>
        <taxon>Craniata</taxon>
        <taxon>Vertebrata</taxon>
        <taxon>Euteleostomi</taxon>
        <taxon>Mammalia</taxon>
        <taxon>Eutheria</taxon>
        <taxon>Euarchontoglires</taxon>
        <taxon>Glires</taxon>
        <taxon>Rodentia</taxon>
        <taxon>Myomorpha</taxon>
        <taxon>Muroidea</taxon>
        <taxon>Cricetidae</taxon>
        <taxon>Arvicolinae</taxon>
        <taxon>Myodes</taxon>
    </lineage>
</organism>
<protein>
    <recommendedName>
        <fullName evidence="2">CARMIL C-terminal domain-containing protein</fullName>
    </recommendedName>
</protein>
<feature type="compositionally biased region" description="Basic and acidic residues" evidence="1">
    <location>
        <begin position="124"/>
        <end position="144"/>
    </location>
</feature>
<evidence type="ECO:0000313" key="3">
    <source>
        <dbReference type="EMBL" id="KAK7803294.1"/>
    </source>
</evidence>
<evidence type="ECO:0000313" key="4">
    <source>
        <dbReference type="Proteomes" id="UP001488838"/>
    </source>
</evidence>
<accession>A0AAW0HNH4</accession>
<feature type="compositionally biased region" description="Basic and acidic residues" evidence="1">
    <location>
        <begin position="188"/>
        <end position="212"/>
    </location>
</feature>
<dbReference type="Pfam" id="PF16000">
    <property type="entry name" value="CARMIL_C"/>
    <property type="match status" value="2"/>
</dbReference>
<dbReference type="InterPro" id="IPR031943">
    <property type="entry name" value="CARMIL_C"/>
</dbReference>
<evidence type="ECO:0000256" key="1">
    <source>
        <dbReference type="SAM" id="MobiDB-lite"/>
    </source>
</evidence>
<reference evidence="3 4" key="1">
    <citation type="journal article" date="2023" name="bioRxiv">
        <title>Conserved and derived expression patterns and positive selection on dental genes reveal complex evolutionary context of ever-growing rodent molars.</title>
        <authorList>
            <person name="Calamari Z.T."/>
            <person name="Song A."/>
            <person name="Cohen E."/>
            <person name="Akter M."/>
            <person name="Roy R.D."/>
            <person name="Hallikas O."/>
            <person name="Christensen M.M."/>
            <person name="Li P."/>
            <person name="Marangoni P."/>
            <person name="Jernvall J."/>
            <person name="Klein O.D."/>
        </authorList>
    </citation>
    <scope>NUCLEOTIDE SEQUENCE [LARGE SCALE GENOMIC DNA]</scope>
    <source>
        <strain evidence="3">V071</strain>
    </source>
</reference>
<feature type="compositionally biased region" description="Polar residues" evidence="1">
    <location>
        <begin position="231"/>
        <end position="240"/>
    </location>
</feature>
<sequence length="240" mass="27066">MTPKSKRKSIHSRMLRPVSRAFEVPIHIEDLPFPSIRQEKRSSGLISELPSEEGRRLEHFTKPAPSELPFNCRLLKLCLRFSQLCWICTANIVPHDGEQNGLMGRVDEGVDEFFTKKVTKMDSKRSSTRCSDAHELGEGDEKKKRDSRRSGFLNLIKSRSKSERPPTVLMSEELSSPKGAIRSPPVDTARKDIKTAEHNGAAERTEEMKTPEPPEEGPAEEAGRIERSDSKGSPQGSRRY</sequence>
<feature type="region of interest" description="Disordered" evidence="1">
    <location>
        <begin position="124"/>
        <end position="240"/>
    </location>
</feature>